<protein>
    <submittedName>
        <fullName evidence="3">Uncharacterized protein</fullName>
    </submittedName>
</protein>
<dbReference type="InterPro" id="IPR029058">
    <property type="entry name" value="AB_hydrolase_fold"/>
</dbReference>
<comment type="similarity">
    <text evidence="1">Belongs to the peptidase S10 family.</text>
</comment>
<evidence type="ECO:0000313" key="3">
    <source>
        <dbReference type="EnsemblPlants" id="AET6Gv20612000.10"/>
    </source>
</evidence>
<keyword evidence="4" id="KW-1185">Reference proteome</keyword>
<reference evidence="3" key="5">
    <citation type="journal article" date="2021" name="G3 (Bethesda)">
        <title>Aegilops tauschii genome assembly Aet v5.0 features greater sequence contiguity and improved annotation.</title>
        <authorList>
            <person name="Wang L."/>
            <person name="Zhu T."/>
            <person name="Rodriguez J.C."/>
            <person name="Deal K.R."/>
            <person name="Dubcovsky J."/>
            <person name="McGuire P.E."/>
            <person name="Lux T."/>
            <person name="Spannagl M."/>
            <person name="Mayer K.F.X."/>
            <person name="Baldrich P."/>
            <person name="Meyers B.C."/>
            <person name="Huo N."/>
            <person name="Gu Y.Q."/>
            <person name="Zhou H."/>
            <person name="Devos K.M."/>
            <person name="Bennetzen J.L."/>
            <person name="Unver T."/>
            <person name="Budak H."/>
            <person name="Gulick P.J."/>
            <person name="Galiba G."/>
            <person name="Kalapos B."/>
            <person name="Nelson D.R."/>
            <person name="Li P."/>
            <person name="You F.M."/>
            <person name="Luo M.C."/>
            <person name="Dvorak J."/>
        </authorList>
    </citation>
    <scope>NUCLEOTIDE SEQUENCE [LARGE SCALE GENOMIC DNA]</scope>
    <source>
        <strain evidence="3">cv. AL8/78</strain>
    </source>
</reference>
<feature type="region of interest" description="Disordered" evidence="2">
    <location>
        <begin position="75"/>
        <end position="136"/>
    </location>
</feature>
<dbReference type="Gene3D" id="3.40.50.1820">
    <property type="entry name" value="alpha/beta hydrolase"/>
    <property type="match status" value="1"/>
</dbReference>
<dbReference type="Proteomes" id="UP000015105">
    <property type="component" value="Chromosome 6D"/>
</dbReference>
<dbReference type="EnsemblPlants" id="AET6Gv20612000.10">
    <property type="protein sequence ID" value="AET6Gv20612000.10"/>
    <property type="gene ID" value="AET6Gv20612000"/>
</dbReference>
<dbReference type="GO" id="GO:0006508">
    <property type="term" value="P:proteolysis"/>
    <property type="evidence" value="ECO:0007669"/>
    <property type="project" value="InterPro"/>
</dbReference>
<dbReference type="PANTHER" id="PTHR11802:SF31">
    <property type="entry name" value="SERINE CARBOXYPEPTIDASE-LIKE 34"/>
    <property type="match status" value="1"/>
</dbReference>
<dbReference type="InterPro" id="IPR001563">
    <property type="entry name" value="Peptidase_S10"/>
</dbReference>
<evidence type="ECO:0000256" key="1">
    <source>
        <dbReference type="ARBA" id="ARBA00009431"/>
    </source>
</evidence>
<dbReference type="Pfam" id="PF00450">
    <property type="entry name" value="Peptidase_S10"/>
    <property type="match status" value="1"/>
</dbReference>
<dbReference type="GO" id="GO:0005773">
    <property type="term" value="C:vacuole"/>
    <property type="evidence" value="ECO:0007669"/>
    <property type="project" value="TreeGrafter"/>
</dbReference>
<feature type="compositionally biased region" description="Basic and acidic residues" evidence="2">
    <location>
        <begin position="87"/>
        <end position="101"/>
    </location>
</feature>
<feature type="compositionally biased region" description="Basic residues" evidence="2">
    <location>
        <begin position="118"/>
        <end position="136"/>
    </location>
</feature>
<dbReference type="SUPFAM" id="SSF53474">
    <property type="entry name" value="alpha/beta-Hydrolases"/>
    <property type="match status" value="1"/>
</dbReference>
<proteinExistence type="inferred from homology"/>
<dbReference type="PANTHER" id="PTHR11802">
    <property type="entry name" value="SERINE PROTEASE FAMILY S10 SERINE CARBOXYPEPTIDASE"/>
    <property type="match status" value="1"/>
</dbReference>
<organism evidence="3 4">
    <name type="scientific">Aegilops tauschii subsp. strangulata</name>
    <name type="common">Goatgrass</name>
    <dbReference type="NCBI Taxonomy" id="200361"/>
    <lineage>
        <taxon>Eukaryota</taxon>
        <taxon>Viridiplantae</taxon>
        <taxon>Streptophyta</taxon>
        <taxon>Embryophyta</taxon>
        <taxon>Tracheophyta</taxon>
        <taxon>Spermatophyta</taxon>
        <taxon>Magnoliopsida</taxon>
        <taxon>Liliopsida</taxon>
        <taxon>Poales</taxon>
        <taxon>Poaceae</taxon>
        <taxon>BOP clade</taxon>
        <taxon>Pooideae</taxon>
        <taxon>Triticodae</taxon>
        <taxon>Triticeae</taxon>
        <taxon>Triticinae</taxon>
        <taxon>Aegilops</taxon>
    </lineage>
</organism>
<evidence type="ECO:0000313" key="4">
    <source>
        <dbReference type="Proteomes" id="UP000015105"/>
    </source>
</evidence>
<reference evidence="3" key="4">
    <citation type="submission" date="2019-03" db="UniProtKB">
        <authorList>
            <consortium name="EnsemblPlants"/>
        </authorList>
    </citation>
    <scope>IDENTIFICATION</scope>
</reference>
<reference evidence="4" key="2">
    <citation type="journal article" date="2017" name="Nat. Plants">
        <title>The Aegilops tauschii genome reveals multiple impacts of transposons.</title>
        <authorList>
            <person name="Zhao G."/>
            <person name="Zou C."/>
            <person name="Li K."/>
            <person name="Wang K."/>
            <person name="Li T."/>
            <person name="Gao L."/>
            <person name="Zhang X."/>
            <person name="Wang H."/>
            <person name="Yang Z."/>
            <person name="Liu X."/>
            <person name="Jiang W."/>
            <person name="Mao L."/>
            <person name="Kong X."/>
            <person name="Jiao Y."/>
            <person name="Jia J."/>
        </authorList>
    </citation>
    <scope>NUCLEOTIDE SEQUENCE [LARGE SCALE GENOMIC DNA]</scope>
    <source>
        <strain evidence="4">cv. AL8/78</strain>
    </source>
</reference>
<dbReference type="Gramene" id="AET6Gv20612000.10">
    <property type="protein sequence ID" value="AET6Gv20612000.10"/>
    <property type="gene ID" value="AET6Gv20612000"/>
</dbReference>
<sequence>MFLESPVGVGFSYTNTSSDLGKLGDKITGRRRLRLPAQLVQAVPAVQTPRVLHRRGELRWALRSTAVGEDLRWQQARAQGEPHQLQRPHDRECSDGRRDGPGGHGPVRVGPRRDLRPGVRRRQGPLRLRHGQHHRRVRPGAGRVLRRLPPHRHVQPLHARLHRRLLLLAARQEGRRPRRRPQDLLQICTLRSSPSTPLKSKRISICLRFDHLIVCLLCALQHGWYMRPAGYDPCTTQYSEVYFNRPDVQAALHANVTKIGYNWTHCSDVIGKWNDAVPSTLPIIRKLVAGGIRVWVFSGDTDGRIPVTATRLTL</sequence>
<dbReference type="GO" id="GO:0004185">
    <property type="term" value="F:serine-type carboxypeptidase activity"/>
    <property type="evidence" value="ECO:0007669"/>
    <property type="project" value="InterPro"/>
</dbReference>
<name>A0A453P540_AEGTS</name>
<dbReference type="AlphaFoldDB" id="A0A453P540"/>
<reference evidence="3" key="3">
    <citation type="journal article" date="2017" name="Nature">
        <title>Genome sequence of the progenitor of the wheat D genome Aegilops tauschii.</title>
        <authorList>
            <person name="Luo M.C."/>
            <person name="Gu Y.Q."/>
            <person name="Puiu D."/>
            <person name="Wang H."/>
            <person name="Twardziok S.O."/>
            <person name="Deal K.R."/>
            <person name="Huo N."/>
            <person name="Zhu T."/>
            <person name="Wang L."/>
            <person name="Wang Y."/>
            <person name="McGuire P.E."/>
            <person name="Liu S."/>
            <person name="Long H."/>
            <person name="Ramasamy R.K."/>
            <person name="Rodriguez J.C."/>
            <person name="Van S.L."/>
            <person name="Yuan L."/>
            <person name="Wang Z."/>
            <person name="Xia Z."/>
            <person name="Xiao L."/>
            <person name="Anderson O.D."/>
            <person name="Ouyang S."/>
            <person name="Liang Y."/>
            <person name="Zimin A.V."/>
            <person name="Pertea G."/>
            <person name="Qi P."/>
            <person name="Bennetzen J.L."/>
            <person name="Dai X."/>
            <person name="Dawson M.W."/>
            <person name="Muller H.G."/>
            <person name="Kugler K."/>
            <person name="Rivarola-Duarte L."/>
            <person name="Spannagl M."/>
            <person name="Mayer K.F.X."/>
            <person name="Lu F.H."/>
            <person name="Bevan M.W."/>
            <person name="Leroy P."/>
            <person name="Li P."/>
            <person name="You F.M."/>
            <person name="Sun Q."/>
            <person name="Liu Z."/>
            <person name="Lyons E."/>
            <person name="Wicker T."/>
            <person name="Salzberg S.L."/>
            <person name="Devos K.M."/>
            <person name="Dvorak J."/>
        </authorList>
    </citation>
    <scope>NUCLEOTIDE SEQUENCE [LARGE SCALE GENOMIC DNA]</scope>
    <source>
        <strain evidence="3">cv. AL8/78</strain>
    </source>
</reference>
<reference evidence="4" key="1">
    <citation type="journal article" date="2014" name="Science">
        <title>Ancient hybridizations among the ancestral genomes of bread wheat.</title>
        <authorList>
            <consortium name="International Wheat Genome Sequencing Consortium,"/>
            <person name="Marcussen T."/>
            <person name="Sandve S.R."/>
            <person name="Heier L."/>
            <person name="Spannagl M."/>
            <person name="Pfeifer M."/>
            <person name="Jakobsen K.S."/>
            <person name="Wulff B.B."/>
            <person name="Steuernagel B."/>
            <person name="Mayer K.F."/>
            <person name="Olsen O.A."/>
        </authorList>
    </citation>
    <scope>NUCLEOTIDE SEQUENCE [LARGE SCALE GENOMIC DNA]</scope>
    <source>
        <strain evidence="4">cv. AL8/78</strain>
    </source>
</reference>
<evidence type="ECO:0000256" key="2">
    <source>
        <dbReference type="SAM" id="MobiDB-lite"/>
    </source>
</evidence>
<accession>A0A453P540</accession>